<evidence type="ECO:0000256" key="6">
    <source>
        <dbReference type="ARBA" id="ARBA00023136"/>
    </source>
</evidence>
<dbReference type="InterPro" id="IPR032808">
    <property type="entry name" value="DoxX"/>
</dbReference>
<dbReference type="KEGG" id="cbae:COR50_04835"/>
<dbReference type="Pfam" id="PF07681">
    <property type="entry name" value="DoxX"/>
    <property type="match status" value="1"/>
</dbReference>
<accession>A0A291QRJ1</accession>
<evidence type="ECO:0000256" key="1">
    <source>
        <dbReference type="ARBA" id="ARBA00004651"/>
    </source>
</evidence>
<dbReference type="PANTHER" id="PTHR33452:SF1">
    <property type="entry name" value="INNER MEMBRANE PROTEIN YPHA-RELATED"/>
    <property type="match status" value="1"/>
</dbReference>
<keyword evidence="5 7" id="KW-1133">Transmembrane helix</keyword>
<name>A0A291QRJ1_9BACT</name>
<comment type="similarity">
    <text evidence="2">Belongs to the DoxX family.</text>
</comment>
<evidence type="ECO:0000256" key="3">
    <source>
        <dbReference type="ARBA" id="ARBA00022475"/>
    </source>
</evidence>
<evidence type="ECO:0000256" key="7">
    <source>
        <dbReference type="SAM" id="Phobius"/>
    </source>
</evidence>
<dbReference type="EMBL" id="CP023777">
    <property type="protein sequence ID" value="ATL46557.1"/>
    <property type="molecule type" value="Genomic_DNA"/>
</dbReference>
<dbReference type="InterPro" id="IPR051907">
    <property type="entry name" value="DoxX-like_oxidoreductase"/>
</dbReference>
<protein>
    <submittedName>
        <fullName evidence="8">DoxX family protein</fullName>
    </submittedName>
</protein>
<dbReference type="PANTHER" id="PTHR33452">
    <property type="entry name" value="OXIDOREDUCTASE CATD-RELATED"/>
    <property type="match status" value="1"/>
</dbReference>
<reference evidence="8 9" key="1">
    <citation type="submission" date="2017-10" db="EMBL/GenBank/DDBJ databases">
        <title>Paenichitinophaga pekingensis gen. nov., sp. nov., isolated from activated sludge.</title>
        <authorList>
            <person name="Jin D."/>
            <person name="Kong X."/>
            <person name="Deng Y."/>
            <person name="Bai Z."/>
        </authorList>
    </citation>
    <scope>NUCLEOTIDE SEQUENCE [LARGE SCALE GENOMIC DNA]</scope>
    <source>
        <strain evidence="8 9">13</strain>
    </source>
</reference>
<keyword evidence="6 7" id="KW-0472">Membrane</keyword>
<evidence type="ECO:0000256" key="2">
    <source>
        <dbReference type="ARBA" id="ARBA00006679"/>
    </source>
</evidence>
<evidence type="ECO:0000256" key="4">
    <source>
        <dbReference type="ARBA" id="ARBA00022692"/>
    </source>
</evidence>
<evidence type="ECO:0000313" key="9">
    <source>
        <dbReference type="Proteomes" id="UP000220133"/>
    </source>
</evidence>
<gene>
    <name evidence="8" type="ORF">COR50_04835</name>
</gene>
<comment type="subcellular location">
    <subcellularLocation>
        <location evidence="1">Cell membrane</location>
        <topology evidence="1">Multi-pass membrane protein</topology>
    </subcellularLocation>
</comment>
<keyword evidence="3" id="KW-1003">Cell membrane</keyword>
<evidence type="ECO:0000313" key="8">
    <source>
        <dbReference type="EMBL" id="ATL46557.1"/>
    </source>
</evidence>
<organism evidence="8 9">
    <name type="scientific">Chitinophaga caeni</name>
    <dbReference type="NCBI Taxonomy" id="2029983"/>
    <lineage>
        <taxon>Bacteria</taxon>
        <taxon>Pseudomonadati</taxon>
        <taxon>Bacteroidota</taxon>
        <taxon>Chitinophagia</taxon>
        <taxon>Chitinophagales</taxon>
        <taxon>Chitinophagaceae</taxon>
        <taxon>Chitinophaga</taxon>
    </lineage>
</organism>
<sequence>MESIQKKQNVALLLLRIGIGTLFIVFGIMKLAGGSATWEAVGGSMQLVGISAAPKFWGIVASLTELIGGISLLLGLYTRIGAILLLFTMIVAVLVKINFDGTLAGVASPLTMLIIMIFFAVGGSGRYSLDARRLG</sequence>
<evidence type="ECO:0000256" key="5">
    <source>
        <dbReference type="ARBA" id="ARBA00022989"/>
    </source>
</evidence>
<dbReference type="OrthoDB" id="9813193at2"/>
<dbReference type="AlphaFoldDB" id="A0A291QRJ1"/>
<feature type="transmembrane region" description="Helical" evidence="7">
    <location>
        <begin position="12"/>
        <end position="36"/>
    </location>
</feature>
<keyword evidence="9" id="KW-1185">Reference proteome</keyword>
<dbReference type="GO" id="GO:0005886">
    <property type="term" value="C:plasma membrane"/>
    <property type="evidence" value="ECO:0007669"/>
    <property type="project" value="UniProtKB-SubCell"/>
</dbReference>
<feature type="transmembrane region" description="Helical" evidence="7">
    <location>
        <begin position="111"/>
        <end position="129"/>
    </location>
</feature>
<proteinExistence type="inferred from homology"/>
<feature type="transmembrane region" description="Helical" evidence="7">
    <location>
        <begin position="82"/>
        <end position="99"/>
    </location>
</feature>
<feature type="transmembrane region" description="Helical" evidence="7">
    <location>
        <begin position="56"/>
        <end position="75"/>
    </location>
</feature>
<dbReference type="RefSeq" id="WP_098192945.1">
    <property type="nucleotide sequence ID" value="NZ_CP023777.1"/>
</dbReference>
<keyword evidence="4 7" id="KW-0812">Transmembrane</keyword>
<dbReference type="Proteomes" id="UP000220133">
    <property type="component" value="Chromosome"/>
</dbReference>